<sequence>MLKFNVKIAAICFVLLGMIGSVQAENDVRLMRYPDINKNLIAFVYAGDIWTVDSNGGDAKRLTSHKGMELFPKISPDGQWIAFSAEYSGSRQVYVMPSTGGTPKQLTYYNSVGLMPPRGGFDDAILDWNPDSKSILVRMNRTPFGERNGTYYQVSIDGGLEQALQIPEGGFGVFSPDAKKMCFAPISREFRTWKRYKGGRAADLWIYDLEKDLSERITTFVGSDQIPSWYKNAIYFASDRDLKLNIYKYDVDSKEITQMTHHKIFDVMWPSGENGQIAYENGGQLFKLNLETGKEERVVVNISFDNPNTLPYYKNVKDFINGVAVSPSGKRALFDARGDIFSVPAKNGPSINLTQTQGVRETSPNWSPNGKYISYYSDATGEYEIYLLENKKGAKARQVTFGSSSWMYDAKWSPDSKYMLFFDRTLQLKYLNVESGEVKVVDTAKRNEITDFSFSPDSEWIAYVKDSSNDQGAIWVHQMSTGKNFHLTDDTFGDSSPVFSKDGNFIFFLSNRDFNLDFSSFEFDYLYNKATRIFAISLKADGPKLFALKNDVEEVKEDKPLIEEKKKEKKEEAKAEEKVKVEIDFEGIPNRITALPLSSGNYNNLEAVDGGILYISEGALHHYIIEKEKDEVILDRVSGYSLTGNGDKILYYAGSTYGITDLSSGQSADVGKLNLDDLDMKIDPKKEWNQIYTDGWRIFRDFYYVANMNGVDWDQIKANYNLLLPYVSHRADLDYILGEIIAETNTGHCYVNYGDFEKVKPVETGLLGAKLKADPKTGKYIISKIYQGENWTPNRRSPLTEQGVNVKEGDYLLSINGHDLSTDVNPYLYLENQLGKLVEITVNSVPSLDGAKSYTIKPIESELELMYLNWVNERREIVNKLSGGKIGYIHVPNTSFEGNRELNRGMYAYHDKQALIIDDRYNGGGFIPDQMVDLLDRNVLSYWHRRGLVANQTPAVAHDGPKAMLINSYSSSGGDAFPYYFKKKGLGKLIGTRTWGGLVGMSGNAGLVDGGYISVPQFGIFDENQKWIIEGVGVYPDVEVYDEPHLVAKGIDPSLQKAIEMLLEELETKSSDKVVAPADPNRSNWIEEDVK</sequence>
<dbReference type="OrthoDB" id="9815657at2"/>
<dbReference type="RefSeq" id="WP_096428040.1">
    <property type="nucleotide sequence ID" value="NZ_AP018042.1"/>
</dbReference>
<comment type="similarity">
    <text evidence="2 7">Belongs to the peptidase S41B family.</text>
</comment>
<dbReference type="Proteomes" id="UP000218267">
    <property type="component" value="Chromosome"/>
</dbReference>
<evidence type="ECO:0000256" key="3">
    <source>
        <dbReference type="ARBA" id="ARBA00022490"/>
    </source>
</evidence>
<dbReference type="Gene3D" id="3.90.226.10">
    <property type="entry name" value="2-enoyl-CoA Hydratase, Chain A, domain 1"/>
    <property type="match status" value="1"/>
</dbReference>
<dbReference type="GO" id="GO:0005737">
    <property type="term" value="C:cytoplasm"/>
    <property type="evidence" value="ECO:0007669"/>
    <property type="project" value="UniProtKB-SubCell"/>
</dbReference>
<dbReference type="InterPro" id="IPR015943">
    <property type="entry name" value="WD40/YVTN_repeat-like_dom_sf"/>
</dbReference>
<keyword evidence="5 7" id="KW-0378">Hydrolase</keyword>
<feature type="active site" description="Nucleophile" evidence="8">
    <location>
        <position position="972"/>
    </location>
</feature>
<dbReference type="Gene3D" id="2.30.42.10">
    <property type="match status" value="1"/>
</dbReference>
<keyword evidence="3 7" id="KW-0963">Cytoplasm</keyword>
<dbReference type="EC" id="3.4.21.-" evidence="7"/>
<evidence type="ECO:0000256" key="2">
    <source>
        <dbReference type="ARBA" id="ARBA00008524"/>
    </source>
</evidence>
<evidence type="ECO:0000313" key="12">
    <source>
        <dbReference type="EMBL" id="BAX79108.1"/>
    </source>
</evidence>
<dbReference type="AlphaFoldDB" id="A0A1Y1CFG5"/>
<evidence type="ECO:0000256" key="7">
    <source>
        <dbReference type="PIRNR" id="PIRNR036421"/>
    </source>
</evidence>
<dbReference type="InterPro" id="IPR012393">
    <property type="entry name" value="Tricorn_protease"/>
</dbReference>
<evidence type="ECO:0000256" key="9">
    <source>
        <dbReference type="SAM" id="Coils"/>
    </source>
</evidence>
<dbReference type="GO" id="GO:0006508">
    <property type="term" value="P:proteolysis"/>
    <property type="evidence" value="ECO:0007669"/>
    <property type="project" value="UniProtKB-UniRule"/>
</dbReference>
<dbReference type="SUPFAM" id="SSF69304">
    <property type="entry name" value="Tricorn protease N-terminal domain"/>
    <property type="match status" value="1"/>
</dbReference>
<dbReference type="SUPFAM" id="SSF52096">
    <property type="entry name" value="ClpP/crotonase"/>
    <property type="match status" value="1"/>
</dbReference>
<dbReference type="Pfam" id="PF14685">
    <property type="entry name" value="PDZ_Tricorn"/>
    <property type="match status" value="1"/>
</dbReference>
<dbReference type="Gene3D" id="2.120.10.60">
    <property type="entry name" value="Tricorn protease N-terminal domain"/>
    <property type="match status" value="1"/>
</dbReference>
<dbReference type="Pfam" id="PF03572">
    <property type="entry name" value="Peptidase_S41"/>
    <property type="match status" value="1"/>
</dbReference>
<evidence type="ECO:0000256" key="1">
    <source>
        <dbReference type="ARBA" id="ARBA00004496"/>
    </source>
</evidence>
<dbReference type="SUPFAM" id="SSF82171">
    <property type="entry name" value="DPP6 N-terminal domain-like"/>
    <property type="match status" value="1"/>
</dbReference>
<organism evidence="12 13">
    <name type="scientific">Labilibaculum antarcticum</name>
    <dbReference type="NCBI Taxonomy" id="1717717"/>
    <lineage>
        <taxon>Bacteria</taxon>
        <taxon>Pseudomonadati</taxon>
        <taxon>Bacteroidota</taxon>
        <taxon>Bacteroidia</taxon>
        <taxon>Marinilabiliales</taxon>
        <taxon>Marinifilaceae</taxon>
        <taxon>Labilibaculum</taxon>
    </lineage>
</organism>
<dbReference type="PANTHER" id="PTHR43253:SF1">
    <property type="entry name" value="TRICORN PROTEASE HOMOLOG 2-RELATED"/>
    <property type="match status" value="1"/>
</dbReference>
<dbReference type="SMART" id="SM00245">
    <property type="entry name" value="TSPc"/>
    <property type="match status" value="1"/>
</dbReference>
<accession>A0A1Y1CFG5</accession>
<feature type="domain" description="Tail specific protease" evidence="11">
    <location>
        <begin position="851"/>
        <end position="1041"/>
    </location>
</feature>
<evidence type="ECO:0000256" key="4">
    <source>
        <dbReference type="ARBA" id="ARBA00022670"/>
    </source>
</evidence>
<reference evidence="12 13" key="1">
    <citation type="journal article" date="2018" name="Mar. Genomics">
        <title>Complete genome sequence of Marinifilaceae bacterium strain SPP2, isolated from the Antarctic marine sediment.</title>
        <authorList>
            <person name="Watanabe M."/>
            <person name="Kojima H."/>
            <person name="Fukui M."/>
        </authorList>
    </citation>
    <scope>NUCLEOTIDE SEQUENCE [LARGE SCALE GENOMIC DNA]</scope>
    <source>
        <strain evidence="12 13">SPP2</strain>
    </source>
</reference>
<dbReference type="InterPro" id="IPR036034">
    <property type="entry name" value="PDZ_sf"/>
</dbReference>
<dbReference type="Pfam" id="PF14684">
    <property type="entry name" value="Tricorn_C1"/>
    <property type="match status" value="1"/>
</dbReference>
<feature type="chain" id="PRO_5013367621" description="Tricorn protease homolog" evidence="10">
    <location>
        <begin position="25"/>
        <end position="1091"/>
    </location>
</feature>
<dbReference type="KEGG" id="mbas:ALGA_0719"/>
<dbReference type="Pfam" id="PF26549">
    <property type="entry name" value="Tricorn_N"/>
    <property type="match status" value="1"/>
</dbReference>
<dbReference type="Pfam" id="PF26550">
    <property type="entry name" value="Tricorn_2nd"/>
    <property type="match status" value="1"/>
</dbReference>
<evidence type="ECO:0000313" key="13">
    <source>
        <dbReference type="Proteomes" id="UP000218267"/>
    </source>
</evidence>
<evidence type="ECO:0000256" key="8">
    <source>
        <dbReference type="PIRSR" id="PIRSR036421-1"/>
    </source>
</evidence>
<feature type="active site" description="Charge relay system" evidence="8">
    <location>
        <position position="748"/>
    </location>
</feature>
<dbReference type="PANTHER" id="PTHR43253">
    <property type="entry name" value="TRICORN PROTEASE HOMOLOG 2-RELATED"/>
    <property type="match status" value="1"/>
</dbReference>
<name>A0A1Y1CFG5_9BACT</name>
<dbReference type="InterPro" id="IPR029414">
    <property type="entry name" value="Tricorn_PDZ"/>
</dbReference>
<evidence type="ECO:0000256" key="10">
    <source>
        <dbReference type="SAM" id="SignalP"/>
    </source>
</evidence>
<feature type="signal peptide" evidence="10">
    <location>
        <begin position="1"/>
        <end position="24"/>
    </location>
</feature>
<dbReference type="PIRSF" id="PIRSF036421">
    <property type="entry name" value="Tricorn_protease"/>
    <property type="match status" value="1"/>
</dbReference>
<comment type="function">
    <text evidence="7">Degrades oligopeptides.</text>
</comment>
<feature type="active site" description="Charge relay system" evidence="8">
    <location>
        <position position="1030"/>
    </location>
</feature>
<proteinExistence type="inferred from homology"/>
<dbReference type="SUPFAM" id="SSF50156">
    <property type="entry name" value="PDZ domain-like"/>
    <property type="match status" value="1"/>
</dbReference>
<evidence type="ECO:0000259" key="11">
    <source>
        <dbReference type="SMART" id="SM00245"/>
    </source>
</evidence>
<reference evidence="13" key="2">
    <citation type="journal article" date="2020" name="Antonie Van Leeuwenhoek">
        <title>Labilibaculum antarcticum sp. nov., a novel facultative anaerobic, psychrotorelant bacterium isolated from marine sediment of Antarctica.</title>
        <authorList>
            <person name="Watanabe M."/>
            <person name="Kojima H."/>
            <person name="Fukui M."/>
        </authorList>
    </citation>
    <scope>NUCLEOTIDE SEQUENCE [LARGE SCALE GENOMIC DNA]</scope>
    <source>
        <strain evidence="13">SPP2</strain>
    </source>
</reference>
<feature type="coiled-coil region" evidence="9">
    <location>
        <begin position="552"/>
        <end position="582"/>
    </location>
</feature>
<keyword evidence="13" id="KW-1185">Reference proteome</keyword>
<dbReference type="InterPro" id="IPR028204">
    <property type="entry name" value="Tricorn_C1"/>
</dbReference>
<protein>
    <recommendedName>
        <fullName evidence="7">Tricorn protease homolog</fullName>
        <ecNumber evidence="7">3.4.21.-</ecNumber>
    </recommendedName>
</protein>
<comment type="subcellular location">
    <subcellularLocation>
        <location evidence="1 7">Cytoplasm</location>
    </subcellularLocation>
</comment>
<evidence type="ECO:0000256" key="6">
    <source>
        <dbReference type="ARBA" id="ARBA00022825"/>
    </source>
</evidence>
<evidence type="ECO:0000256" key="5">
    <source>
        <dbReference type="ARBA" id="ARBA00022801"/>
    </source>
</evidence>
<dbReference type="GO" id="GO:0008236">
    <property type="term" value="F:serine-type peptidase activity"/>
    <property type="evidence" value="ECO:0007669"/>
    <property type="project" value="UniProtKB-UniRule"/>
</dbReference>
<keyword evidence="6 7" id="KW-0720">Serine protease</keyword>
<dbReference type="InterPro" id="IPR029045">
    <property type="entry name" value="ClpP/crotonase-like_dom_sf"/>
</dbReference>
<gene>
    <name evidence="12" type="ORF">ALGA_0719</name>
</gene>
<keyword evidence="9" id="KW-0175">Coiled coil</keyword>
<dbReference type="EMBL" id="AP018042">
    <property type="protein sequence ID" value="BAX79108.1"/>
    <property type="molecule type" value="Genomic_DNA"/>
</dbReference>
<dbReference type="Gene3D" id="2.130.10.10">
    <property type="entry name" value="YVTN repeat-like/Quinoprotein amine dehydrogenase"/>
    <property type="match status" value="1"/>
</dbReference>
<keyword evidence="4 7" id="KW-0645">Protease</keyword>
<keyword evidence="10" id="KW-0732">Signal</keyword>
<dbReference type="Gene3D" id="3.30.750.44">
    <property type="match status" value="1"/>
</dbReference>
<dbReference type="InterPro" id="IPR005151">
    <property type="entry name" value="Tail-specific_protease"/>
</dbReference>
<dbReference type="CDD" id="cd07562">
    <property type="entry name" value="Peptidase_S41_TRI"/>
    <property type="match status" value="1"/>
</dbReference>